<name>A0ABQ1FWT2_9BACL</name>
<evidence type="ECO:0000313" key="1">
    <source>
        <dbReference type="EMBL" id="GGA31898.1"/>
    </source>
</evidence>
<evidence type="ECO:0000313" key="2">
    <source>
        <dbReference type="Proteomes" id="UP000617979"/>
    </source>
</evidence>
<protein>
    <submittedName>
        <fullName evidence="1">Uncharacterized protein</fullName>
    </submittedName>
</protein>
<dbReference type="RefSeq" id="WP_188428625.1">
    <property type="nucleotide sequence ID" value="NZ_BMEX01000001.1"/>
</dbReference>
<proteinExistence type="predicted"/>
<dbReference type="Proteomes" id="UP000617979">
    <property type="component" value="Unassembled WGS sequence"/>
</dbReference>
<dbReference type="EMBL" id="BMEX01000001">
    <property type="protein sequence ID" value="GGA31898.1"/>
    <property type="molecule type" value="Genomic_DNA"/>
</dbReference>
<organism evidence="1 2">
    <name type="scientific">Kroppenstedtia guangzhouensis</name>
    <dbReference type="NCBI Taxonomy" id="1274356"/>
    <lineage>
        <taxon>Bacteria</taxon>
        <taxon>Bacillati</taxon>
        <taxon>Bacillota</taxon>
        <taxon>Bacilli</taxon>
        <taxon>Bacillales</taxon>
        <taxon>Thermoactinomycetaceae</taxon>
        <taxon>Kroppenstedtia</taxon>
    </lineage>
</organism>
<keyword evidence="2" id="KW-1185">Reference proteome</keyword>
<accession>A0ABQ1FWT2</accession>
<gene>
    <name evidence="1" type="ORF">GCM10007416_00530</name>
</gene>
<comment type="caution">
    <text evidence="1">The sequence shown here is derived from an EMBL/GenBank/DDBJ whole genome shotgun (WGS) entry which is preliminary data.</text>
</comment>
<sequence>MGTFKLGQTPPWEIERIARRYVKRNPGTDCETAIRLVLDRIGEERDEEDIQIMARSAAKVLKGMNIVKQIILALEQDEAKKQTKEPEYEQLTLFG</sequence>
<reference evidence="2" key="1">
    <citation type="journal article" date="2019" name="Int. J. Syst. Evol. Microbiol.">
        <title>The Global Catalogue of Microorganisms (GCM) 10K type strain sequencing project: providing services to taxonomists for standard genome sequencing and annotation.</title>
        <authorList>
            <consortium name="The Broad Institute Genomics Platform"/>
            <consortium name="The Broad Institute Genome Sequencing Center for Infectious Disease"/>
            <person name="Wu L."/>
            <person name="Ma J."/>
        </authorList>
    </citation>
    <scope>NUCLEOTIDE SEQUENCE [LARGE SCALE GENOMIC DNA]</scope>
    <source>
        <strain evidence="2">CGMCC 1.12404</strain>
    </source>
</reference>